<dbReference type="STRING" id="936435.F8PMC7"/>
<evidence type="ECO:0000313" key="2">
    <source>
        <dbReference type="Proteomes" id="UP000008063"/>
    </source>
</evidence>
<name>F8PMC7_SERL3</name>
<dbReference type="InterPro" id="IPR046521">
    <property type="entry name" value="DUF6698"/>
</dbReference>
<reference evidence="2" key="1">
    <citation type="journal article" date="2011" name="Science">
        <title>The plant cell wall-decomposing machinery underlies the functional diversity of forest fungi.</title>
        <authorList>
            <person name="Eastwood D.C."/>
            <person name="Floudas D."/>
            <person name="Binder M."/>
            <person name="Majcherczyk A."/>
            <person name="Schneider P."/>
            <person name="Aerts A."/>
            <person name="Asiegbu F.O."/>
            <person name="Baker S.E."/>
            <person name="Barry K."/>
            <person name="Bendiksby M."/>
            <person name="Blumentritt M."/>
            <person name="Coutinho P.M."/>
            <person name="Cullen D."/>
            <person name="de Vries R.P."/>
            <person name="Gathman A."/>
            <person name="Goodell B."/>
            <person name="Henrissat B."/>
            <person name="Ihrmark K."/>
            <person name="Kauserud H."/>
            <person name="Kohler A."/>
            <person name="LaButti K."/>
            <person name="Lapidus A."/>
            <person name="Lavin J.L."/>
            <person name="Lee Y.-H."/>
            <person name="Lindquist E."/>
            <person name="Lilly W."/>
            <person name="Lucas S."/>
            <person name="Morin E."/>
            <person name="Murat C."/>
            <person name="Oguiza J.A."/>
            <person name="Park J."/>
            <person name="Pisabarro A.G."/>
            <person name="Riley R."/>
            <person name="Rosling A."/>
            <person name="Salamov A."/>
            <person name="Schmidt O."/>
            <person name="Schmutz J."/>
            <person name="Skrede I."/>
            <person name="Stenlid J."/>
            <person name="Wiebenga A."/>
            <person name="Xie X."/>
            <person name="Kuees U."/>
            <person name="Hibbett D.S."/>
            <person name="Hoffmeister D."/>
            <person name="Hoegberg N."/>
            <person name="Martin F."/>
            <person name="Grigoriev I.V."/>
            <person name="Watkinson S.C."/>
        </authorList>
    </citation>
    <scope>NUCLEOTIDE SEQUENCE [LARGE SCALE GENOMIC DNA]</scope>
    <source>
        <strain evidence="2">strain S7.3</strain>
    </source>
</reference>
<dbReference type="EMBL" id="GL945476">
    <property type="protein sequence ID" value="EGO02759.1"/>
    <property type="molecule type" value="Genomic_DNA"/>
</dbReference>
<evidence type="ECO:0000313" key="1">
    <source>
        <dbReference type="EMBL" id="EGO02759.1"/>
    </source>
</evidence>
<organism evidence="2">
    <name type="scientific">Serpula lacrymans var. lacrymans (strain S7.3)</name>
    <name type="common">Dry rot fungus</name>
    <dbReference type="NCBI Taxonomy" id="936435"/>
    <lineage>
        <taxon>Eukaryota</taxon>
        <taxon>Fungi</taxon>
        <taxon>Dikarya</taxon>
        <taxon>Basidiomycota</taxon>
        <taxon>Agaricomycotina</taxon>
        <taxon>Agaricomycetes</taxon>
        <taxon>Agaricomycetidae</taxon>
        <taxon>Boletales</taxon>
        <taxon>Coniophorineae</taxon>
        <taxon>Serpulaceae</taxon>
        <taxon>Serpula</taxon>
    </lineage>
</organism>
<dbReference type="Proteomes" id="UP000008063">
    <property type="component" value="Unassembled WGS sequence"/>
</dbReference>
<keyword evidence="2" id="KW-1185">Reference proteome</keyword>
<accession>F8PMC7</accession>
<protein>
    <submittedName>
        <fullName evidence="1">Uncharacterized protein</fullName>
    </submittedName>
</protein>
<dbReference type="Pfam" id="PF20414">
    <property type="entry name" value="DUF6698"/>
    <property type="match status" value="2"/>
</dbReference>
<sequence length="269" mass="29852">MSKHLCVVQPAGINQGIQKKVLKTIMEWVCRFANKSAGPQSGEYNTGMTPESPHFGSIQAEHHNKLGALWKIFGKYGCGSSTTILKQLWKGVVDPWTVVILWSPCGVLHLQRGADGARGDDAGTLKYSVVGWLTQAFHPIDPPLLTNTKDNCGFKHDVTDYDWSQAFEENKGASSNSICQHKSSQAMKGHIASLLGKKHVKPCAIAYVAVQFHFTLSSVTSWCQFDGDFNLKEFYNNILHWFEGPCNKVHKVRKGLWPGLRDYSSEGDA</sequence>
<dbReference type="HOGENOM" id="CLU_1034998_0_0_1"/>
<proteinExistence type="predicted"/>
<dbReference type="InParanoid" id="F8PMC7"/>
<gene>
    <name evidence="1" type="ORF">SERLA73DRAFT_150388</name>
</gene>
<dbReference type="AlphaFoldDB" id="F8PMC7"/>